<dbReference type="EMBL" id="MPUH01000425">
    <property type="protein sequence ID" value="OMJ80394.1"/>
    <property type="molecule type" value="Genomic_DNA"/>
</dbReference>
<evidence type="ECO:0000313" key="1">
    <source>
        <dbReference type="EMBL" id="OMJ80394.1"/>
    </source>
</evidence>
<gene>
    <name evidence="1" type="ORF">SteCoe_19347</name>
</gene>
<keyword evidence="2" id="KW-1185">Reference proteome</keyword>
<dbReference type="Proteomes" id="UP000187209">
    <property type="component" value="Unassembled WGS sequence"/>
</dbReference>
<reference evidence="1 2" key="1">
    <citation type="submission" date="2016-11" db="EMBL/GenBank/DDBJ databases">
        <title>The macronuclear genome of Stentor coeruleus: a giant cell with tiny introns.</title>
        <authorList>
            <person name="Slabodnick M."/>
            <person name="Ruby J.G."/>
            <person name="Reiff S.B."/>
            <person name="Swart E.C."/>
            <person name="Gosai S."/>
            <person name="Prabakaran S."/>
            <person name="Witkowska E."/>
            <person name="Larue G.E."/>
            <person name="Fisher S."/>
            <person name="Freeman R.M."/>
            <person name="Gunawardena J."/>
            <person name="Chu W."/>
            <person name="Stover N.A."/>
            <person name="Gregory B.D."/>
            <person name="Nowacki M."/>
            <person name="Derisi J."/>
            <person name="Roy S.W."/>
            <person name="Marshall W.F."/>
            <person name="Sood P."/>
        </authorList>
    </citation>
    <scope>NUCLEOTIDE SEQUENCE [LARGE SCALE GENOMIC DNA]</scope>
    <source>
        <strain evidence="1">WM001</strain>
    </source>
</reference>
<accession>A0A1R2BUG1</accession>
<name>A0A1R2BUG1_9CILI</name>
<evidence type="ECO:0000313" key="2">
    <source>
        <dbReference type="Proteomes" id="UP000187209"/>
    </source>
</evidence>
<proteinExistence type="predicted"/>
<comment type="caution">
    <text evidence="1">The sequence shown here is derived from an EMBL/GenBank/DDBJ whole genome shotgun (WGS) entry which is preliminary data.</text>
</comment>
<dbReference type="AlphaFoldDB" id="A0A1R2BUG1"/>
<organism evidence="1 2">
    <name type="scientific">Stentor coeruleus</name>
    <dbReference type="NCBI Taxonomy" id="5963"/>
    <lineage>
        <taxon>Eukaryota</taxon>
        <taxon>Sar</taxon>
        <taxon>Alveolata</taxon>
        <taxon>Ciliophora</taxon>
        <taxon>Postciliodesmatophora</taxon>
        <taxon>Heterotrichea</taxon>
        <taxon>Heterotrichida</taxon>
        <taxon>Stentoridae</taxon>
        <taxon>Stentor</taxon>
    </lineage>
</organism>
<sequence>MSHFDSRFTQSLKEPIKITMQKEIETVISQYEEEKRQEIILDSSIKSLEAELEKHGARKRDEEKQDLLTKLGVLNKKLEVSQTQCNMTQNENLLLRKKIDHMRIITTNTKSKVTSLKNDIEKSQLLFKLKSDEQAKEKEQEKVKIEEIRLAMSKSANDKLRYTQKIEMISGIKKQERLNTTQTIRKLNDNLDGILNKHLTVLDNNKILQKIITRIDSEVKNLNLKVNKKKHQNMKNIEIMEYIKSKSGTYNEEDFMRSFLDHYEETTQLSKYLLETLAEIESLEYSNKKIETSIENGTNFVMTSKNKAMRIYNQLNMNMKKTYGAINNSIKHHMLIKDQLDKSRVLMIKTEKLKKVLGKEETTSVSDENLNIQEQLADVEDFIYSLRIYKLLTQQDEFSVRQIMVTPRANRNLTPDFHIHEIMSTNDLMDEFNVEDDKSPTPIEIMRQRAQIITDMPFSERNKTPPPKMINNI</sequence>
<protein>
    <submittedName>
        <fullName evidence="1">Uncharacterized protein</fullName>
    </submittedName>
</protein>